<dbReference type="InterPro" id="IPR001478">
    <property type="entry name" value="PDZ"/>
</dbReference>
<dbReference type="PROSITE" id="PS51257">
    <property type="entry name" value="PROKAR_LIPOPROTEIN"/>
    <property type="match status" value="1"/>
</dbReference>
<dbReference type="STRING" id="1579979.WM2015_2876"/>
<dbReference type="SUPFAM" id="SSF53474">
    <property type="entry name" value="alpha/beta-Hydrolases"/>
    <property type="match status" value="1"/>
</dbReference>
<dbReference type="Gene3D" id="3.40.50.1820">
    <property type="entry name" value="alpha/beta hydrolase"/>
    <property type="match status" value="1"/>
</dbReference>
<feature type="signal peptide" evidence="2">
    <location>
        <begin position="1"/>
        <end position="32"/>
    </location>
</feature>
<dbReference type="Gene3D" id="2.30.42.10">
    <property type="match status" value="1"/>
</dbReference>
<proteinExistence type="predicted"/>
<dbReference type="AlphaFoldDB" id="A0A0K0XZX1"/>
<dbReference type="SMART" id="SM00228">
    <property type="entry name" value="PDZ"/>
    <property type="match status" value="1"/>
</dbReference>
<dbReference type="GO" id="GO:0052689">
    <property type="term" value="F:carboxylic ester hydrolase activity"/>
    <property type="evidence" value="ECO:0007669"/>
    <property type="project" value="TreeGrafter"/>
</dbReference>
<dbReference type="RefSeq" id="WP_049726735.1">
    <property type="nucleotide sequence ID" value="NZ_CP012154.1"/>
</dbReference>
<evidence type="ECO:0000256" key="1">
    <source>
        <dbReference type="SAM" id="MobiDB-lite"/>
    </source>
</evidence>
<dbReference type="PANTHER" id="PTHR43265">
    <property type="entry name" value="ESTERASE ESTD"/>
    <property type="match status" value="1"/>
</dbReference>
<name>A0A0K0XZX1_9GAMM</name>
<organism evidence="3 4">
    <name type="scientific">Wenzhouxiangella marina</name>
    <dbReference type="NCBI Taxonomy" id="1579979"/>
    <lineage>
        <taxon>Bacteria</taxon>
        <taxon>Pseudomonadati</taxon>
        <taxon>Pseudomonadota</taxon>
        <taxon>Gammaproteobacteria</taxon>
        <taxon>Chromatiales</taxon>
        <taxon>Wenzhouxiangellaceae</taxon>
        <taxon>Wenzhouxiangella</taxon>
    </lineage>
</organism>
<accession>A0A0K0XZX1</accession>
<reference evidence="3 4" key="1">
    <citation type="submission" date="2015-07" db="EMBL/GenBank/DDBJ databases">
        <authorList>
            <person name="Noorani M."/>
        </authorList>
    </citation>
    <scope>NUCLEOTIDE SEQUENCE [LARGE SCALE GENOMIC DNA]</scope>
    <source>
        <strain evidence="3 4">KCTC 42284</strain>
    </source>
</reference>
<evidence type="ECO:0000313" key="4">
    <source>
        <dbReference type="Proteomes" id="UP000066624"/>
    </source>
</evidence>
<keyword evidence="4" id="KW-1185">Reference proteome</keyword>
<dbReference type="InterPro" id="IPR041489">
    <property type="entry name" value="PDZ_6"/>
</dbReference>
<dbReference type="Pfam" id="PF12697">
    <property type="entry name" value="Abhydrolase_6"/>
    <property type="match status" value="1"/>
</dbReference>
<dbReference type="InterPro" id="IPR029058">
    <property type="entry name" value="AB_hydrolase_fold"/>
</dbReference>
<dbReference type="EMBL" id="CP012154">
    <property type="protein sequence ID" value="AKS43233.1"/>
    <property type="molecule type" value="Genomic_DNA"/>
</dbReference>
<dbReference type="Pfam" id="PF17820">
    <property type="entry name" value="PDZ_6"/>
    <property type="match status" value="1"/>
</dbReference>
<dbReference type="InterPro" id="IPR053145">
    <property type="entry name" value="AB_hydrolase_Est10"/>
</dbReference>
<gene>
    <name evidence="3" type="ORF">WM2015_2876</name>
</gene>
<evidence type="ECO:0000313" key="3">
    <source>
        <dbReference type="EMBL" id="AKS43233.1"/>
    </source>
</evidence>
<evidence type="ECO:0000256" key="2">
    <source>
        <dbReference type="SAM" id="SignalP"/>
    </source>
</evidence>
<sequence>MDTFRQKPKPFFLIPLALLALGSCLLGRDAQAETGLPPRPFMGVAPAPPAEGAEPGSPPPAVLGQVLPGGTGAALGLQSGDRIYAVNGELIDDFQDLVQTIGGLEVGQDITVTVFRGEADPFQLTGPLQGRPRETSEAYEVIYGVVDSGPNRLRSIVYRPPGATAETPQPVVYYIQGYTCSSVDYAAVPELTMHQILVTLAEAGYVVYKQEKPGVGDSQGENCADIDFESELAGFRDGLKTLRELPFVDAEQVHIFGHSLGGIQGPLLATEQSVASIMVYGAGIKSWRDYMLDLFGKQALLYGTSEEEALANRDTIQPLIDAWLTTDRSWDDIMADPELQAGIESGLLPIQGDRVFGRNYRFFRGLNRYDLAEAWASIDSHALAMHGSLDIQAIDSSWTDALVEAASTGGGRIAEAVILEGAEHGFVVYDSREELMAAMADGSHSAINPGKRYDERAAQVMLEWLERMGQ</sequence>
<feature type="chain" id="PRO_5043713735" evidence="2">
    <location>
        <begin position="33"/>
        <end position="470"/>
    </location>
</feature>
<dbReference type="Proteomes" id="UP000066624">
    <property type="component" value="Chromosome"/>
</dbReference>
<dbReference type="SUPFAM" id="SSF50156">
    <property type="entry name" value="PDZ domain-like"/>
    <property type="match status" value="1"/>
</dbReference>
<protein>
    <submittedName>
        <fullName evidence="3">Uncharacterized protein</fullName>
    </submittedName>
</protein>
<dbReference type="InterPro" id="IPR000073">
    <property type="entry name" value="AB_hydrolase_1"/>
</dbReference>
<dbReference type="PANTHER" id="PTHR43265:SF1">
    <property type="entry name" value="ESTERASE ESTD"/>
    <property type="match status" value="1"/>
</dbReference>
<dbReference type="InterPro" id="IPR036034">
    <property type="entry name" value="PDZ_sf"/>
</dbReference>
<feature type="region of interest" description="Disordered" evidence="1">
    <location>
        <begin position="37"/>
        <end position="60"/>
    </location>
</feature>
<keyword evidence="2" id="KW-0732">Signal</keyword>
<dbReference type="KEGG" id="wma:WM2015_2876"/>